<dbReference type="EMBL" id="PJMW01000002">
    <property type="protein sequence ID" value="PKV81073.1"/>
    <property type="molecule type" value="Genomic_DNA"/>
</dbReference>
<organism evidence="1 2">
    <name type="scientific">Nocardia fluminea</name>
    <dbReference type="NCBI Taxonomy" id="134984"/>
    <lineage>
        <taxon>Bacteria</taxon>
        <taxon>Bacillati</taxon>
        <taxon>Actinomycetota</taxon>
        <taxon>Actinomycetes</taxon>
        <taxon>Mycobacteriales</taxon>
        <taxon>Nocardiaceae</taxon>
        <taxon>Nocardia</taxon>
    </lineage>
</organism>
<dbReference type="Proteomes" id="UP000233766">
    <property type="component" value="Unassembled WGS sequence"/>
</dbReference>
<name>A0A2N3VHI6_9NOCA</name>
<sequence>MLPDDDYASLVPNPPTSFGLTELRDAYVDAVADETVQRPMAAERRAYFEGLCGLFGLDLPTSRKALGWSRARYVHGLVLNAAKSLLRTGSPWDGYLEAGGLFKALDDLGIGEAHRSMVVELRTTVEASRSQHRALLDLLLTGLLGERAQLVFTLADLDAAGIERAVPIRYLPD</sequence>
<gene>
    <name evidence="1" type="ORF">ATK86_5520</name>
</gene>
<protein>
    <submittedName>
        <fullName evidence="1">Uncharacterized protein</fullName>
    </submittedName>
</protein>
<evidence type="ECO:0000313" key="1">
    <source>
        <dbReference type="EMBL" id="PKV81073.1"/>
    </source>
</evidence>
<accession>A0A2N3VHI6</accession>
<dbReference type="AlphaFoldDB" id="A0A2N3VHI6"/>
<reference evidence="1 2" key="1">
    <citation type="submission" date="2017-12" db="EMBL/GenBank/DDBJ databases">
        <title>Sequencing the genomes of 1000 Actinobacteria strains.</title>
        <authorList>
            <person name="Klenk H.-P."/>
        </authorList>
    </citation>
    <scope>NUCLEOTIDE SEQUENCE [LARGE SCALE GENOMIC DNA]</scope>
    <source>
        <strain evidence="1 2">DSM 44489</strain>
    </source>
</reference>
<proteinExistence type="predicted"/>
<evidence type="ECO:0000313" key="2">
    <source>
        <dbReference type="Proteomes" id="UP000233766"/>
    </source>
</evidence>
<comment type="caution">
    <text evidence="1">The sequence shown here is derived from an EMBL/GenBank/DDBJ whole genome shotgun (WGS) entry which is preliminary data.</text>
</comment>
<keyword evidence="2" id="KW-1185">Reference proteome</keyword>
<dbReference type="OrthoDB" id="9886134at2"/>
<dbReference type="RefSeq" id="WP_101466889.1">
    <property type="nucleotide sequence ID" value="NZ_PJMW01000002.1"/>
</dbReference>